<name>A0A1X1CP27_9GAMM</name>
<dbReference type="OrthoDB" id="6555976at2"/>
<dbReference type="RefSeq" id="WP_084937907.1">
    <property type="nucleotide sequence ID" value="NZ_MLFR01000039.1"/>
</dbReference>
<protein>
    <submittedName>
        <fullName evidence="1">Uncharacterized protein</fullName>
    </submittedName>
</protein>
<comment type="caution">
    <text evidence="1">The sequence shown here is derived from an EMBL/GenBank/DDBJ whole genome shotgun (WGS) entry which is preliminary data.</text>
</comment>
<reference evidence="1 2" key="1">
    <citation type="journal article" date="2017" name="Antonie Van Leeuwenhoek">
        <title>Phylogenomic resolution of the bacterial genus Pantoea and its relationship with Erwinia and Tatumella.</title>
        <authorList>
            <person name="Palmer M."/>
            <person name="Steenkamp E.T."/>
            <person name="Coetzee M.P."/>
            <person name="Chan W.Y."/>
            <person name="van Zyl E."/>
            <person name="De Maayer P."/>
            <person name="Coutinho T.A."/>
            <person name="Blom J."/>
            <person name="Smits T.H."/>
            <person name="Duffy B."/>
            <person name="Venter S.N."/>
        </authorList>
    </citation>
    <scope>NUCLEOTIDE SEQUENCE [LARGE SCALE GENOMIC DNA]</scope>
    <source>
        <strain evidence="1 2">LMG 26275</strain>
    </source>
</reference>
<dbReference type="EMBL" id="MLFR01000039">
    <property type="protein sequence ID" value="ORM66131.1"/>
    <property type="molecule type" value="Genomic_DNA"/>
</dbReference>
<sequence length="96" mass="11091">MDKHKNGKYLRVNAIHNNAEFNLCVVKGRSPDHLPSNKLESDKMHFGLARSKKEFDENLIEMLNEVSNGVEAIILCTTDIVYEYGFTRVKEYEKKS</sequence>
<gene>
    <name evidence="1" type="ORF">HA51_24145</name>
</gene>
<evidence type="ECO:0000313" key="1">
    <source>
        <dbReference type="EMBL" id="ORM66131.1"/>
    </source>
</evidence>
<organism evidence="1 2">
    <name type="scientific">Pantoea rwandensis</name>
    <dbReference type="NCBI Taxonomy" id="1076550"/>
    <lineage>
        <taxon>Bacteria</taxon>
        <taxon>Pseudomonadati</taxon>
        <taxon>Pseudomonadota</taxon>
        <taxon>Gammaproteobacteria</taxon>
        <taxon>Enterobacterales</taxon>
        <taxon>Erwiniaceae</taxon>
        <taxon>Pantoea</taxon>
    </lineage>
</organism>
<dbReference type="Proteomes" id="UP000193558">
    <property type="component" value="Unassembled WGS sequence"/>
</dbReference>
<accession>A0A1X1CP27</accession>
<proteinExistence type="predicted"/>
<evidence type="ECO:0000313" key="2">
    <source>
        <dbReference type="Proteomes" id="UP000193558"/>
    </source>
</evidence>
<dbReference type="AlphaFoldDB" id="A0A1X1CP27"/>